<dbReference type="PANTHER" id="PTHR43630">
    <property type="entry name" value="POLY-BETA-1,6-N-ACETYL-D-GLUCOSAMINE SYNTHASE"/>
    <property type="match status" value="1"/>
</dbReference>
<evidence type="ECO:0000256" key="1">
    <source>
        <dbReference type="ARBA" id="ARBA00038494"/>
    </source>
</evidence>
<proteinExistence type="inferred from homology"/>
<evidence type="ECO:0000313" key="4">
    <source>
        <dbReference type="Proteomes" id="UP000005709"/>
    </source>
</evidence>
<dbReference type="STRING" id="824.CGRAC_1411"/>
<comment type="caution">
    <text evidence="3">The sequence shown here is derived from an EMBL/GenBank/DDBJ whole genome shotgun (WGS) entry which is preliminary data.</text>
</comment>
<dbReference type="OrthoDB" id="9815923at2"/>
<comment type="similarity">
    <text evidence="1">Belongs to the glycosyltransferase 2 family. WaaE/KdtX subfamily.</text>
</comment>
<dbReference type="InterPro" id="IPR029044">
    <property type="entry name" value="Nucleotide-diphossugar_trans"/>
</dbReference>
<dbReference type="SUPFAM" id="SSF53448">
    <property type="entry name" value="Nucleotide-diphospho-sugar transferases"/>
    <property type="match status" value="1"/>
</dbReference>
<reference evidence="3 4" key="1">
    <citation type="submission" date="2009-07" db="EMBL/GenBank/DDBJ databases">
        <authorList>
            <person name="Madupu R."/>
            <person name="Sebastian Y."/>
            <person name="Durkin A.S."/>
            <person name="Torralba M."/>
            <person name="Methe B."/>
            <person name="Sutton G.G."/>
            <person name="Strausberg R.L."/>
            <person name="Nelson K.E."/>
        </authorList>
    </citation>
    <scope>NUCLEOTIDE SEQUENCE [LARGE SCALE GENOMIC DNA]</scope>
    <source>
        <strain evidence="3 4">RM3268</strain>
    </source>
</reference>
<name>C8PLC1_9BACT</name>
<dbReference type="InterPro" id="IPR001173">
    <property type="entry name" value="Glyco_trans_2-like"/>
</dbReference>
<keyword evidence="4" id="KW-1185">Reference proteome</keyword>
<dbReference type="Proteomes" id="UP000005709">
    <property type="component" value="Unassembled WGS sequence"/>
</dbReference>
<dbReference type="Gene3D" id="3.90.550.10">
    <property type="entry name" value="Spore Coat Polysaccharide Biosynthesis Protein SpsA, Chain A"/>
    <property type="match status" value="1"/>
</dbReference>
<evidence type="ECO:0000259" key="2">
    <source>
        <dbReference type="Pfam" id="PF00535"/>
    </source>
</evidence>
<evidence type="ECO:0000313" key="3">
    <source>
        <dbReference type="EMBL" id="EEV16233.1"/>
    </source>
</evidence>
<dbReference type="RefSeq" id="WP_005873208.1">
    <property type="nucleotide sequence ID" value="NZ_ACYG01000032.1"/>
</dbReference>
<accession>C8PLC1</accession>
<keyword evidence="3" id="KW-0328">Glycosyltransferase</keyword>
<dbReference type="AlphaFoldDB" id="C8PLC1"/>
<dbReference type="Pfam" id="PF00535">
    <property type="entry name" value="Glycos_transf_2"/>
    <property type="match status" value="1"/>
</dbReference>
<dbReference type="PANTHER" id="PTHR43630:SF2">
    <property type="entry name" value="GLYCOSYLTRANSFERASE"/>
    <property type="match status" value="1"/>
</dbReference>
<keyword evidence="3" id="KW-0808">Transferase</keyword>
<protein>
    <submittedName>
        <fullName evidence="3">Glycosyltransferase, group 2 family protein</fullName>
        <ecNumber evidence="3">2.4.-.-</ecNumber>
    </submittedName>
</protein>
<dbReference type="CDD" id="cd02511">
    <property type="entry name" value="Beta4Glucosyltransferase"/>
    <property type="match status" value="1"/>
</dbReference>
<feature type="domain" description="Glycosyltransferase 2-like" evidence="2">
    <location>
        <begin position="5"/>
        <end position="123"/>
    </location>
</feature>
<dbReference type="EC" id="2.4.-.-" evidence="3"/>
<organism evidence="3 4">
    <name type="scientific">Campylobacter gracilis RM3268</name>
    <dbReference type="NCBI Taxonomy" id="553220"/>
    <lineage>
        <taxon>Bacteria</taxon>
        <taxon>Pseudomonadati</taxon>
        <taxon>Campylobacterota</taxon>
        <taxon>Epsilonproteobacteria</taxon>
        <taxon>Campylobacterales</taxon>
        <taxon>Campylobacteraceae</taxon>
        <taxon>Campylobacter</taxon>
    </lineage>
</organism>
<sequence>MIKASVYAIVMNEERHIERMLRSVSDFAEIIIVDSGSTDATLQIARKFTDKIYHHDWQGEGVQKNYAFSLCSNEWVLNLDGDEEVSPELKGEIEEFMSQSDYSALDIKFHEYSLGRKCSDLVHKNTHIRFFRKECGEYRNMGVHAQISIVKGAVKKSKFCVNHFSEKPIAELVTKNNNYSTLRAQGDFEKGKKPSLAKLLLIYPFAFFKSYILRRSLFDGRKGFITANINAFYAFLKEAKLYEKYLKKGED</sequence>
<gene>
    <name evidence="3" type="ORF">CAMGR0001_1930</name>
</gene>
<dbReference type="GO" id="GO:0016757">
    <property type="term" value="F:glycosyltransferase activity"/>
    <property type="evidence" value="ECO:0007669"/>
    <property type="project" value="UniProtKB-KW"/>
</dbReference>
<dbReference type="EMBL" id="ACYG01000032">
    <property type="protein sequence ID" value="EEV16233.1"/>
    <property type="molecule type" value="Genomic_DNA"/>
</dbReference>
<dbReference type="eggNOG" id="COG0463">
    <property type="taxonomic scope" value="Bacteria"/>
</dbReference>